<comment type="caution">
    <text evidence="2">The sequence shown here is derived from an EMBL/GenBank/DDBJ whole genome shotgun (WGS) entry which is preliminary data.</text>
</comment>
<dbReference type="CDD" id="cd01671">
    <property type="entry name" value="CARD"/>
    <property type="match status" value="2"/>
</dbReference>
<dbReference type="InterPro" id="IPR039040">
    <property type="entry name" value="NAB_fam"/>
</dbReference>
<evidence type="ECO:0000313" key="2">
    <source>
        <dbReference type="EMBL" id="CAG2236435.1"/>
    </source>
</evidence>
<organism evidence="2 3">
    <name type="scientific">Mytilus edulis</name>
    <name type="common">Blue mussel</name>
    <dbReference type="NCBI Taxonomy" id="6550"/>
    <lineage>
        <taxon>Eukaryota</taxon>
        <taxon>Metazoa</taxon>
        <taxon>Spiralia</taxon>
        <taxon>Lophotrochozoa</taxon>
        <taxon>Mollusca</taxon>
        <taxon>Bivalvia</taxon>
        <taxon>Autobranchia</taxon>
        <taxon>Pteriomorphia</taxon>
        <taxon>Mytilida</taxon>
        <taxon>Mytiloidea</taxon>
        <taxon>Mytilidae</taxon>
        <taxon>Mytilinae</taxon>
        <taxon>Mytilus</taxon>
    </lineage>
</organism>
<dbReference type="PROSITE" id="PS50209">
    <property type="entry name" value="CARD"/>
    <property type="match status" value="1"/>
</dbReference>
<reference evidence="2" key="1">
    <citation type="submission" date="2021-03" db="EMBL/GenBank/DDBJ databases">
        <authorList>
            <person name="Bekaert M."/>
        </authorList>
    </citation>
    <scope>NUCLEOTIDE SEQUENCE</scope>
</reference>
<dbReference type="EMBL" id="CAJPWZ010002355">
    <property type="protein sequence ID" value="CAG2236435.1"/>
    <property type="molecule type" value="Genomic_DNA"/>
</dbReference>
<dbReference type="GO" id="GO:0005634">
    <property type="term" value="C:nucleus"/>
    <property type="evidence" value="ECO:0007669"/>
    <property type="project" value="InterPro"/>
</dbReference>
<dbReference type="Pfam" id="PF04904">
    <property type="entry name" value="SAM_NCD1"/>
    <property type="match status" value="1"/>
</dbReference>
<dbReference type="GO" id="GO:0006355">
    <property type="term" value="P:regulation of DNA-templated transcription"/>
    <property type="evidence" value="ECO:0007669"/>
    <property type="project" value="InterPro"/>
</dbReference>
<dbReference type="Proteomes" id="UP000683360">
    <property type="component" value="Unassembled WGS sequence"/>
</dbReference>
<protein>
    <submittedName>
        <fullName evidence="2">NAB</fullName>
    </submittedName>
</protein>
<name>A0A8S3U1B8_MYTED</name>
<dbReference type="PANTHER" id="PTHR12623:SF10">
    <property type="entry name" value="NGFI-A-BINDING PROTEIN HOMOLOG"/>
    <property type="match status" value="1"/>
</dbReference>
<dbReference type="AlphaFoldDB" id="A0A8S3U1B8"/>
<dbReference type="InterPro" id="IPR011029">
    <property type="entry name" value="DEATH-like_dom_sf"/>
</dbReference>
<dbReference type="InterPro" id="IPR001315">
    <property type="entry name" value="CARD"/>
</dbReference>
<evidence type="ECO:0000313" key="3">
    <source>
        <dbReference type="Proteomes" id="UP000683360"/>
    </source>
</evidence>
<dbReference type="SUPFAM" id="SSF47986">
    <property type="entry name" value="DEATH domain"/>
    <property type="match status" value="1"/>
</dbReference>
<evidence type="ECO:0000259" key="1">
    <source>
        <dbReference type="PROSITE" id="PS50209"/>
    </source>
</evidence>
<dbReference type="GO" id="GO:0042981">
    <property type="term" value="P:regulation of apoptotic process"/>
    <property type="evidence" value="ECO:0007669"/>
    <property type="project" value="InterPro"/>
</dbReference>
<dbReference type="GO" id="GO:0003712">
    <property type="term" value="F:transcription coregulator activity"/>
    <property type="evidence" value="ECO:0007669"/>
    <property type="project" value="InterPro"/>
</dbReference>
<proteinExistence type="predicted"/>
<feature type="domain" description="CARD" evidence="1">
    <location>
        <begin position="220"/>
        <end position="270"/>
    </location>
</feature>
<keyword evidence="3" id="KW-1185">Reference proteome</keyword>
<dbReference type="Gene3D" id="1.10.533.10">
    <property type="entry name" value="Death Domain, Fas"/>
    <property type="match status" value="1"/>
</dbReference>
<dbReference type="InterPro" id="IPR006988">
    <property type="entry name" value="Nab_N"/>
</dbReference>
<sequence length="270" mass="31279">MATNQPQNLSEWQLHCVLKRASLIQYYDSFINNGEVDVIKLAESDDIVFKDIMEKVGMAKKPLHVRQFRNTLLEWTKDPGKNKHVPSYIQTADDAKCATAVLSLKSTAVSGSNSRLPQSQNDDDEKWKKQNEHCTIFKSEKTGIQPKQHTKSNQTQRVVKEDREEIIKPTTQRERNRVLLDILTERPYGTKEGLKDVLQESDPLNSDVQEILIHEHVIKLQKNYLMFVNDMDCKTDILDHLYETGVLDTEEKEEVYNYSLTRHESVTDFT</sequence>
<accession>A0A8S3U1B8</accession>
<gene>
    <name evidence="2" type="ORF">MEDL_48954</name>
</gene>
<dbReference type="OrthoDB" id="10028556at2759"/>
<dbReference type="PANTHER" id="PTHR12623">
    <property type="entry name" value="NGFI-A BINDING PROTEIN"/>
    <property type="match status" value="1"/>
</dbReference>